<dbReference type="Pfam" id="PF23451">
    <property type="entry name" value="Zn_ribbon_PaaD"/>
    <property type="match status" value="1"/>
</dbReference>
<gene>
    <name evidence="2" type="ORF">DS031_07865</name>
</gene>
<organism evidence="2 3">
    <name type="scientific">Bacillus taeanensis</name>
    <dbReference type="NCBI Taxonomy" id="273032"/>
    <lineage>
        <taxon>Bacteria</taxon>
        <taxon>Bacillati</taxon>
        <taxon>Bacillota</taxon>
        <taxon>Bacilli</taxon>
        <taxon>Bacillales</taxon>
        <taxon>Bacillaceae</taxon>
        <taxon>Bacillus</taxon>
    </lineage>
</organism>
<comment type="caution">
    <text evidence="2">The sequence shown here is derived from an EMBL/GenBank/DDBJ whole genome shotgun (WGS) entry which is preliminary data.</text>
</comment>
<name>A0A366XVE2_9BACI</name>
<dbReference type="OrthoDB" id="3684942at2"/>
<evidence type="ECO:0000313" key="3">
    <source>
        <dbReference type="Proteomes" id="UP000253314"/>
    </source>
</evidence>
<accession>A0A366XVE2</accession>
<reference evidence="2 3" key="1">
    <citation type="submission" date="2018-07" db="EMBL/GenBank/DDBJ databases">
        <title>Lottiidibacillus patelloidae gen. nov., sp. nov., isolated from the intestinal tract of a marine limpet and the reclassification of B. taeanensis BH030017T, B. algicola KMM 3737T and B. hwajinpoensis SW-72T as genus Lottiidibacillus.</title>
        <authorList>
            <person name="Liu R."/>
            <person name="Huang Z."/>
        </authorList>
    </citation>
    <scope>NUCLEOTIDE SEQUENCE [LARGE SCALE GENOMIC DNA]</scope>
    <source>
        <strain evidence="2 3">BH030017</strain>
    </source>
</reference>
<sequence>MLDNTKKPHCSFCDSTDVSIYSPFGTAQLVRQYYCNKCRTVFEYVRWQTEAPNCEVKSSK</sequence>
<evidence type="ECO:0000313" key="2">
    <source>
        <dbReference type="EMBL" id="RBW70102.1"/>
    </source>
</evidence>
<dbReference type="Proteomes" id="UP000253314">
    <property type="component" value="Unassembled WGS sequence"/>
</dbReference>
<dbReference type="EMBL" id="QOCW01000006">
    <property type="protein sequence ID" value="RBW70102.1"/>
    <property type="molecule type" value="Genomic_DNA"/>
</dbReference>
<dbReference type="RefSeq" id="WP_113805391.1">
    <property type="nucleotide sequence ID" value="NZ_QOCW01000006.1"/>
</dbReference>
<proteinExistence type="predicted"/>
<feature type="domain" description="PaaD zinc beta ribbon" evidence="1">
    <location>
        <begin position="4"/>
        <end position="45"/>
    </location>
</feature>
<evidence type="ECO:0000259" key="1">
    <source>
        <dbReference type="Pfam" id="PF23451"/>
    </source>
</evidence>
<keyword evidence="3" id="KW-1185">Reference proteome</keyword>
<dbReference type="AlphaFoldDB" id="A0A366XVE2"/>
<protein>
    <recommendedName>
        <fullName evidence="1">PaaD zinc beta ribbon domain-containing protein</fullName>
    </recommendedName>
</protein>
<dbReference type="InterPro" id="IPR056572">
    <property type="entry name" value="Zn_ribbon_PaaD"/>
</dbReference>